<dbReference type="InterPro" id="IPR026891">
    <property type="entry name" value="Fn3-like"/>
</dbReference>
<evidence type="ECO:0000256" key="3">
    <source>
        <dbReference type="ARBA" id="ARBA00022525"/>
    </source>
</evidence>
<feature type="signal peptide" evidence="11">
    <location>
        <begin position="1"/>
        <end position="41"/>
    </location>
</feature>
<dbReference type="Gene3D" id="3.40.50.1700">
    <property type="entry name" value="Glycoside hydrolase family 3 C-terminal domain"/>
    <property type="match status" value="1"/>
</dbReference>
<dbReference type="Pfam" id="PF14310">
    <property type="entry name" value="Fn3-like"/>
    <property type="match status" value="1"/>
</dbReference>
<dbReference type="InterPro" id="IPR000421">
    <property type="entry name" value="FA58C"/>
</dbReference>
<proteinExistence type="inferred from homology"/>
<comment type="similarity">
    <text evidence="2">Belongs to the glycosyl hydrolase 3 family.</text>
</comment>
<evidence type="ECO:0000256" key="1">
    <source>
        <dbReference type="ARBA" id="ARBA00004613"/>
    </source>
</evidence>
<evidence type="ECO:0000313" key="14">
    <source>
        <dbReference type="Proteomes" id="UP001596174"/>
    </source>
</evidence>
<dbReference type="Pfam" id="PF00933">
    <property type="entry name" value="Glyco_hydro_3"/>
    <property type="match status" value="1"/>
</dbReference>
<feature type="domain" description="F5/8 type C" evidence="12">
    <location>
        <begin position="34"/>
        <end position="170"/>
    </location>
</feature>
<comment type="subcellular location">
    <subcellularLocation>
        <location evidence="1">Secreted</location>
    </subcellularLocation>
</comment>
<evidence type="ECO:0000256" key="7">
    <source>
        <dbReference type="ARBA" id="ARBA00041276"/>
    </source>
</evidence>
<reference evidence="14" key="1">
    <citation type="journal article" date="2019" name="Int. J. Syst. Evol. Microbiol.">
        <title>The Global Catalogue of Microorganisms (GCM) 10K type strain sequencing project: providing services to taxonomists for standard genome sequencing and annotation.</title>
        <authorList>
            <consortium name="The Broad Institute Genomics Platform"/>
            <consortium name="The Broad Institute Genome Sequencing Center for Infectious Disease"/>
            <person name="Wu L."/>
            <person name="Ma J."/>
        </authorList>
    </citation>
    <scope>NUCLEOTIDE SEQUENCE [LARGE SCALE GENOMIC DNA]</scope>
    <source>
        <strain evidence="14">JCM 4816</strain>
    </source>
</reference>
<evidence type="ECO:0000256" key="5">
    <source>
        <dbReference type="ARBA" id="ARBA00022801"/>
    </source>
</evidence>
<dbReference type="InterPro" id="IPR017853">
    <property type="entry name" value="GH"/>
</dbReference>
<sequence length="1141" mass="117807">MTATVFRHQLRRRTVSTLWTAAFAALALVAALFTAPVPAHAAAALLSQGRPATASSTESAAFPASAAVDGDAGTRWSSAAADPQWLQVDLGSTATISQVVLNWETAYASSFQIQISADASTWTTVYATTTGTGGVQTLDVTGTGRYVRMYGTARATQYGYSLWEFQVYGTAGSGGGSSCGTANAALDQPATASSTENAGTPASAAVDGDGGTRWSSAFSDPQWLQVDLGSSQPVCQVVLNWETAYATAFQIQLSTDGSTWTPVYSTTTGTGGTQTLNVTGTGRYVRMYGTARATGYGYSLWEFQVHTGGSGTGGGGGSGSCGATDAALGHPATASSIQDGDPGYSAYYAVDGKDITRWSSAAGDPQWLQVDLGGSLPVCQVVLDWENAYASGFQVQLSADGSNWTTAYSTTTGTGGHQSLSLSGTGRYIRMYGTARGTAYGYSLWDFQVFTVGGVTASVPVPAPKPAPGNCPWINSTAATSTRVAQLMGQMTLAQKVSLLHGTNDPNYIGKIVGIPSLCIPDVNLEDGPSGVGDGLGGVTQMPDGMASAATFDTDYEQQYGTAIGQEFAAKGVNVALGPTVNMVRDPRWGRAYETFGEDPYLAGQMVVADVKGLQSQGVMAEVKHAAAYNIEQPAGTIVVDSRTLQEIYLPAFQYAIEQGGAAAVMCAYSNVNNVPSCQNPQILNQPLYQQAGFTGFVTSDWGAIHSTVDSANAGLTVEMPSGYYYADYLVQAVQSGQVSQATLDTMVSRVLTQMFRFKMFDQAPSGSTTAIVTTPAHDQVALRGAEEGTVLLKNNGVLPLSPSQLSSVAVIGVDAGAGTQTIGGGSGTVTSSGTYTPFTGISQRLAGTGVTATFNDGSDQASAVALAKSSSVAVVFASDNYGHEEADNTSLNLPDNQDALISAVAAANPRTIVVLNDNAAILMPWLPQVAGVFEGFYDGEMWGRAIAALLFGDVSPSGKLPVTFPTSLTALPANTAAQWPGTNGQVQYSEGLKIGYRWYDATGTAPLFPFGFGLSYTTFGYGNLQVGQLTGGQATVTATVTNTGSRAGTDVAQLYVGDPAAAGEPPHQLKGFQRVTLAPGASATVSFTVTAHDLASWDTGSGHWIAGAGTYQVLVGDSSRSLPLSGSLTLGSAVTADALP</sequence>
<comment type="caution">
    <text evidence="13">The sequence shown here is derived from an EMBL/GenBank/DDBJ whole genome shotgun (WGS) entry which is preliminary data.</text>
</comment>
<feature type="chain" id="PRO_5047107704" description="Probable beta-glucosidase G" evidence="11">
    <location>
        <begin position="42"/>
        <end position="1141"/>
    </location>
</feature>
<dbReference type="InterPro" id="IPR036881">
    <property type="entry name" value="Glyco_hydro_3_C_sf"/>
</dbReference>
<dbReference type="Pfam" id="PF00754">
    <property type="entry name" value="F5_F8_type_C"/>
    <property type="match status" value="3"/>
</dbReference>
<dbReference type="Pfam" id="PF01915">
    <property type="entry name" value="Glyco_hydro_3_C"/>
    <property type="match status" value="1"/>
</dbReference>
<dbReference type="InterPro" id="IPR001764">
    <property type="entry name" value="Glyco_hydro_3_N"/>
</dbReference>
<dbReference type="InterPro" id="IPR008979">
    <property type="entry name" value="Galactose-bd-like_sf"/>
</dbReference>
<evidence type="ECO:0000256" key="2">
    <source>
        <dbReference type="ARBA" id="ARBA00005336"/>
    </source>
</evidence>
<keyword evidence="5" id="KW-0378">Hydrolase</keyword>
<evidence type="ECO:0000313" key="13">
    <source>
        <dbReference type="EMBL" id="MFC5909832.1"/>
    </source>
</evidence>
<dbReference type="PANTHER" id="PTHR42715">
    <property type="entry name" value="BETA-GLUCOSIDASE"/>
    <property type="match status" value="1"/>
</dbReference>
<dbReference type="SUPFAM" id="SSF52279">
    <property type="entry name" value="Beta-D-glucan exohydrolase, C-terminal domain"/>
    <property type="match status" value="1"/>
</dbReference>
<dbReference type="RefSeq" id="WP_380585972.1">
    <property type="nucleotide sequence ID" value="NZ_JBHSQJ010000089.1"/>
</dbReference>
<keyword evidence="4 11" id="KW-0732">Signal</keyword>
<accession>A0ABW1G8E3</accession>
<evidence type="ECO:0000256" key="8">
    <source>
        <dbReference type="ARBA" id="ARBA00041601"/>
    </source>
</evidence>
<evidence type="ECO:0000256" key="6">
    <source>
        <dbReference type="ARBA" id="ARBA00039579"/>
    </source>
</evidence>
<dbReference type="Gene3D" id="3.20.20.300">
    <property type="entry name" value="Glycoside hydrolase, family 3, N-terminal domain"/>
    <property type="match status" value="1"/>
</dbReference>
<dbReference type="Gene3D" id="2.60.40.10">
    <property type="entry name" value="Immunoglobulins"/>
    <property type="match status" value="1"/>
</dbReference>
<dbReference type="InterPro" id="IPR002772">
    <property type="entry name" value="Glyco_hydro_3_C"/>
</dbReference>
<dbReference type="InterPro" id="IPR013783">
    <property type="entry name" value="Ig-like_fold"/>
</dbReference>
<evidence type="ECO:0000256" key="4">
    <source>
        <dbReference type="ARBA" id="ARBA00022729"/>
    </source>
</evidence>
<dbReference type="EMBL" id="JBHSQJ010000089">
    <property type="protein sequence ID" value="MFC5909832.1"/>
    <property type="molecule type" value="Genomic_DNA"/>
</dbReference>
<evidence type="ECO:0000256" key="10">
    <source>
        <dbReference type="SAM" id="MobiDB-lite"/>
    </source>
</evidence>
<feature type="domain" description="F5/8 type C" evidence="12">
    <location>
        <begin position="316"/>
        <end position="452"/>
    </location>
</feature>
<dbReference type="InterPro" id="IPR050288">
    <property type="entry name" value="Cellulose_deg_GH3"/>
</dbReference>
<dbReference type="Gene3D" id="2.60.120.260">
    <property type="entry name" value="Galactose-binding domain-like"/>
    <property type="match status" value="3"/>
</dbReference>
<gene>
    <name evidence="13" type="ORF">ACFP3V_21785</name>
</gene>
<evidence type="ECO:0000256" key="11">
    <source>
        <dbReference type="SAM" id="SignalP"/>
    </source>
</evidence>
<dbReference type="PRINTS" id="PR00133">
    <property type="entry name" value="GLHYDRLASE3"/>
</dbReference>
<dbReference type="PANTHER" id="PTHR42715:SF12">
    <property type="entry name" value="BETA-GLUCOSIDASE G-RELATED"/>
    <property type="match status" value="1"/>
</dbReference>
<feature type="domain" description="F5/8 type C" evidence="12">
    <location>
        <begin position="174"/>
        <end position="308"/>
    </location>
</feature>
<keyword evidence="3" id="KW-0964">Secreted</keyword>
<dbReference type="InterPro" id="IPR036962">
    <property type="entry name" value="Glyco_hydro_3_N_sf"/>
</dbReference>
<feature type="region of interest" description="Disordered" evidence="10">
    <location>
        <begin position="190"/>
        <end position="211"/>
    </location>
</feature>
<dbReference type="Proteomes" id="UP001596174">
    <property type="component" value="Unassembled WGS sequence"/>
</dbReference>
<dbReference type="SUPFAM" id="SSF49785">
    <property type="entry name" value="Galactose-binding domain-like"/>
    <property type="match status" value="3"/>
</dbReference>
<dbReference type="SMART" id="SM01217">
    <property type="entry name" value="Fn3_like"/>
    <property type="match status" value="1"/>
</dbReference>
<evidence type="ECO:0000256" key="9">
    <source>
        <dbReference type="ARBA" id="ARBA00041808"/>
    </source>
</evidence>
<feature type="compositionally biased region" description="Polar residues" evidence="10">
    <location>
        <begin position="190"/>
        <end position="200"/>
    </location>
</feature>
<keyword evidence="14" id="KW-1185">Reference proteome</keyword>
<dbReference type="SUPFAM" id="SSF51445">
    <property type="entry name" value="(Trans)glycosidases"/>
    <property type="match status" value="1"/>
</dbReference>
<evidence type="ECO:0000259" key="12">
    <source>
        <dbReference type="PROSITE" id="PS50022"/>
    </source>
</evidence>
<organism evidence="13 14">
    <name type="scientific">Streptacidiphilus monticola</name>
    <dbReference type="NCBI Taxonomy" id="2161674"/>
    <lineage>
        <taxon>Bacteria</taxon>
        <taxon>Bacillati</taxon>
        <taxon>Actinomycetota</taxon>
        <taxon>Actinomycetes</taxon>
        <taxon>Kitasatosporales</taxon>
        <taxon>Streptomycetaceae</taxon>
        <taxon>Streptacidiphilus</taxon>
    </lineage>
</organism>
<protein>
    <recommendedName>
        <fullName evidence="6">Probable beta-glucosidase G</fullName>
    </recommendedName>
    <alternativeName>
        <fullName evidence="7">Beta-D-glucoside glucohydrolase G</fullName>
    </alternativeName>
    <alternativeName>
        <fullName evidence="8">Cellobiase G</fullName>
    </alternativeName>
    <alternativeName>
        <fullName evidence="9">Gentiobiase G</fullName>
    </alternativeName>
</protein>
<dbReference type="PROSITE" id="PS50022">
    <property type="entry name" value="FA58C_3"/>
    <property type="match status" value="3"/>
</dbReference>
<name>A0ABW1G8E3_9ACTN</name>